<organism evidence="1 2">
    <name type="scientific">Streptococcus cuniculi</name>
    <dbReference type="NCBI Taxonomy" id="1432788"/>
    <lineage>
        <taxon>Bacteria</taxon>
        <taxon>Bacillati</taxon>
        <taxon>Bacillota</taxon>
        <taxon>Bacilli</taxon>
        <taxon>Lactobacillales</taxon>
        <taxon>Streptococcaceae</taxon>
        <taxon>Streptococcus</taxon>
    </lineage>
</organism>
<reference evidence="1 2" key="1">
    <citation type="submission" date="2019-03" db="EMBL/GenBank/DDBJ databases">
        <title>Diversity of the mouse oral microbiome.</title>
        <authorList>
            <person name="Joseph S."/>
            <person name="Aduse-Opoku J."/>
            <person name="Curtis M."/>
            <person name="Wade W."/>
            <person name="Hashim A."/>
        </authorList>
    </citation>
    <scope>NUCLEOTIDE SEQUENCE [LARGE SCALE GENOMIC DNA]</scope>
    <source>
        <strain evidence="1 2">WM131</strain>
    </source>
</reference>
<dbReference type="RefSeq" id="WP_135181864.1">
    <property type="nucleotide sequence ID" value="NZ_SPPD01000006.1"/>
</dbReference>
<name>A0A4Y9JAS6_9STRE</name>
<proteinExistence type="predicted"/>
<dbReference type="Proteomes" id="UP000297253">
    <property type="component" value="Unassembled WGS sequence"/>
</dbReference>
<dbReference type="AlphaFoldDB" id="A0A4Y9JAS6"/>
<accession>A0A4Y9JAS6</accession>
<gene>
    <name evidence="1" type="ORF">E4T82_05480</name>
</gene>
<dbReference type="OrthoDB" id="2233122at2"/>
<evidence type="ECO:0000313" key="2">
    <source>
        <dbReference type="Proteomes" id="UP000297253"/>
    </source>
</evidence>
<sequence>MNRRMKKKKKHGLESRLRIAEGTINLLIEQNRQLLNLVEKQEQVNSQNVQATNARFDYLEKKVADKISKKSWFNRK</sequence>
<comment type="caution">
    <text evidence="1">The sequence shown here is derived from an EMBL/GenBank/DDBJ whole genome shotgun (WGS) entry which is preliminary data.</text>
</comment>
<protein>
    <submittedName>
        <fullName evidence="1">Uncharacterized protein</fullName>
    </submittedName>
</protein>
<dbReference type="EMBL" id="SPPD01000006">
    <property type="protein sequence ID" value="TFU97917.1"/>
    <property type="molecule type" value="Genomic_DNA"/>
</dbReference>
<evidence type="ECO:0000313" key="1">
    <source>
        <dbReference type="EMBL" id="TFU97917.1"/>
    </source>
</evidence>